<organism evidence="19 20">
    <name type="scientific">Batrachochytrium dendrobatidis (strain JEL423)</name>
    <dbReference type="NCBI Taxonomy" id="403673"/>
    <lineage>
        <taxon>Eukaryota</taxon>
        <taxon>Fungi</taxon>
        <taxon>Fungi incertae sedis</taxon>
        <taxon>Chytridiomycota</taxon>
        <taxon>Chytridiomycota incertae sedis</taxon>
        <taxon>Chytridiomycetes</taxon>
        <taxon>Rhizophydiales</taxon>
        <taxon>Rhizophydiales incertae sedis</taxon>
        <taxon>Batrachochytrium</taxon>
    </lineage>
</organism>
<dbReference type="InterPro" id="IPR036663">
    <property type="entry name" value="Fumarylacetoacetase_C_sf"/>
</dbReference>
<evidence type="ECO:0000256" key="5">
    <source>
        <dbReference type="ARBA" id="ARBA00014741"/>
    </source>
</evidence>
<feature type="binding site" evidence="14">
    <location>
        <position position="61"/>
    </location>
    <ligand>
        <name>substrate</name>
    </ligand>
</feature>
<dbReference type="InterPro" id="IPR011234">
    <property type="entry name" value="Fumarylacetoacetase-like_C"/>
</dbReference>
<evidence type="ECO:0000256" key="11">
    <source>
        <dbReference type="ARBA" id="ARBA00023232"/>
    </source>
</evidence>
<gene>
    <name evidence="19" type="ORF">BDEG_22163</name>
</gene>
<dbReference type="NCBIfam" id="TIGR01266">
    <property type="entry name" value="fum_ac_acetase"/>
    <property type="match status" value="1"/>
</dbReference>
<evidence type="ECO:0000256" key="1">
    <source>
        <dbReference type="ARBA" id="ARBA00000353"/>
    </source>
</evidence>
<name>A0A177WDM6_BATDL</name>
<dbReference type="PANTHER" id="PTHR43069:SF2">
    <property type="entry name" value="FUMARYLACETOACETASE"/>
    <property type="match status" value="1"/>
</dbReference>
<feature type="active site" description="Proton acceptor" evidence="13">
    <location>
        <position position="66"/>
    </location>
</feature>
<dbReference type="OrthoDB" id="9971669at2759"/>
<dbReference type="EC" id="3.7.1.2" evidence="4 16"/>
<dbReference type="GO" id="GO:0006572">
    <property type="term" value="P:L-tyrosine catabolic process"/>
    <property type="evidence" value="ECO:0007669"/>
    <property type="project" value="UniProtKB-UniRule"/>
</dbReference>
<evidence type="ECO:0000259" key="17">
    <source>
        <dbReference type="Pfam" id="PF01557"/>
    </source>
</evidence>
<keyword evidence="6 15" id="KW-0479">Metal-binding</keyword>
<comment type="pathway">
    <text evidence="2 16">Amino-acid degradation; L-phenylalanine degradation; acetoacetate and fumarate from L-phenylalanine: step 6/6.</text>
</comment>
<dbReference type="GO" id="GO:0046872">
    <property type="term" value="F:metal ion binding"/>
    <property type="evidence" value="ECO:0007669"/>
    <property type="project" value="UniProtKB-UniRule"/>
</dbReference>
<evidence type="ECO:0000256" key="7">
    <source>
        <dbReference type="ARBA" id="ARBA00022801"/>
    </source>
</evidence>
<dbReference type="Proteomes" id="UP000077115">
    <property type="component" value="Unassembled WGS sequence"/>
</dbReference>
<keyword evidence="7 16" id="KW-0378">Hydrolase</keyword>
<dbReference type="InterPro" id="IPR036462">
    <property type="entry name" value="Fumarylacetoacetase_N_sf"/>
</dbReference>
<dbReference type="SUPFAM" id="SSF63433">
    <property type="entry name" value="Fumarylacetoacetate hydrolase, FAH, N-terminal domain"/>
    <property type="match status" value="1"/>
</dbReference>
<comment type="cofactor">
    <cofactor evidence="16">
        <name>Mg(2+)</name>
        <dbReference type="ChEBI" id="CHEBI:18420"/>
    </cofactor>
    <cofactor evidence="16">
        <name>Ca(2+)</name>
        <dbReference type="ChEBI" id="CHEBI:29108"/>
    </cofactor>
</comment>
<reference evidence="19 20" key="2">
    <citation type="submission" date="2016-05" db="EMBL/GenBank/DDBJ databases">
        <title>Lineage-specific infection strategies underlie the spectrum of fungal disease in amphibians.</title>
        <authorList>
            <person name="Cuomo C.A."/>
            <person name="Farrer R.A."/>
            <person name="James T."/>
            <person name="Longcore J."/>
            <person name="Birren B."/>
        </authorList>
    </citation>
    <scope>NUCLEOTIDE SEQUENCE [LARGE SCALE GENOMIC DNA]</scope>
    <source>
        <strain evidence="19 20">JEL423</strain>
    </source>
</reference>
<evidence type="ECO:0000256" key="16">
    <source>
        <dbReference type="RuleBase" id="RU366008"/>
    </source>
</evidence>
<dbReference type="EMBL" id="DS022301">
    <property type="protein sequence ID" value="OAJ38209.1"/>
    <property type="molecule type" value="Genomic_DNA"/>
</dbReference>
<evidence type="ECO:0000256" key="4">
    <source>
        <dbReference type="ARBA" id="ARBA00012094"/>
    </source>
</evidence>
<dbReference type="InterPro" id="IPR015377">
    <property type="entry name" value="Fumarylacetoacetase_N"/>
</dbReference>
<evidence type="ECO:0000313" key="20">
    <source>
        <dbReference type="Proteomes" id="UP000077115"/>
    </source>
</evidence>
<feature type="binding site" evidence="14">
    <location>
        <position position="75"/>
    </location>
    <ligand>
        <name>substrate</name>
    </ligand>
</feature>
<evidence type="ECO:0000256" key="3">
    <source>
        <dbReference type="ARBA" id="ARBA00010211"/>
    </source>
</evidence>
<reference evidence="19 20" key="1">
    <citation type="submission" date="2006-10" db="EMBL/GenBank/DDBJ databases">
        <title>The Genome Sequence of Batrachochytrium dendrobatidis JEL423.</title>
        <authorList>
            <consortium name="The Broad Institute Genome Sequencing Platform"/>
            <person name="Birren B."/>
            <person name="Lander E."/>
            <person name="Galagan J."/>
            <person name="Cuomo C."/>
            <person name="Devon K."/>
            <person name="Jaffe D."/>
            <person name="Butler J."/>
            <person name="Alvarez P."/>
            <person name="Gnerre S."/>
            <person name="Grabherr M."/>
            <person name="Kleber M."/>
            <person name="Mauceli E."/>
            <person name="Brockman W."/>
            <person name="Young S."/>
            <person name="LaButti K."/>
            <person name="Sykes S."/>
            <person name="DeCaprio D."/>
            <person name="Crawford M."/>
            <person name="Koehrsen M."/>
            <person name="Engels R."/>
            <person name="Montgomery P."/>
            <person name="Pearson M."/>
            <person name="Howarth C."/>
            <person name="Larson L."/>
            <person name="White J."/>
            <person name="O'Leary S."/>
            <person name="Kodira C."/>
            <person name="Zeng Q."/>
            <person name="Yandava C."/>
            <person name="Alvarado L."/>
            <person name="Longcore J."/>
            <person name="James T."/>
        </authorList>
    </citation>
    <scope>NUCLEOTIDE SEQUENCE [LARGE SCALE GENOMIC DNA]</scope>
    <source>
        <strain evidence="19 20">JEL423</strain>
    </source>
</reference>
<dbReference type="STRING" id="403673.A0A177WDM6"/>
<feature type="binding site" evidence="15">
    <location>
        <position position="166"/>
    </location>
    <ligand>
        <name>Ca(2+)</name>
        <dbReference type="ChEBI" id="CHEBI:29108"/>
    </ligand>
</feature>
<evidence type="ECO:0000256" key="14">
    <source>
        <dbReference type="PIRSR" id="PIRSR605959-2"/>
    </source>
</evidence>
<sequence length="363" mass="39479">MGMGRPVWREARQTLQTLLAATGEAGAALRDNKALCDQALIPLSSVQSHMPATIGDYTDFYASKEHATNVGVMFRGKENALMPNWLHLPVGYHGRASSVVISGTPLRRPCGLVLNQATKVPEFTPSKKMDIELEVAFFVGVGNTLGDRVEIAQADEHIFGMVLMNDWSARDIQVFEYVPLGPFLGKNFGTTISPWIVTLDALEEARVEQPLQEPVPSQYLLDNPKSKNAFDIALEVELKPKGEKESTVICKSNLKYMYWTFKQQLAHHTVNGCNMRSGDLCGSGTISGQTTDSYGSLLELTYNGTKPMTLKNGVVRSFLEDGDEVIIRGSAHAGTVDGKPVRLGFGQTAGVLLPTSYGTSGPV</sequence>
<dbReference type="AlphaFoldDB" id="A0A177WDM6"/>
<dbReference type="Gene3D" id="2.30.30.230">
    <property type="entry name" value="Fumarylacetoacetase, N-terminal domain"/>
    <property type="match status" value="1"/>
</dbReference>
<dbReference type="eggNOG" id="KOG2843">
    <property type="taxonomic scope" value="Eukaryota"/>
</dbReference>
<evidence type="ECO:0000256" key="13">
    <source>
        <dbReference type="PIRSR" id="PIRSR605959-1"/>
    </source>
</evidence>
<comment type="catalytic activity">
    <reaction evidence="1 16">
        <text>4-fumarylacetoacetate + H2O = acetoacetate + fumarate + H(+)</text>
        <dbReference type="Rhea" id="RHEA:10244"/>
        <dbReference type="ChEBI" id="CHEBI:13705"/>
        <dbReference type="ChEBI" id="CHEBI:15377"/>
        <dbReference type="ChEBI" id="CHEBI:15378"/>
        <dbReference type="ChEBI" id="CHEBI:18034"/>
        <dbReference type="ChEBI" id="CHEBI:29806"/>
        <dbReference type="EC" id="3.7.1.2"/>
    </reaction>
</comment>
<accession>A0A177WDM6</accession>
<evidence type="ECO:0000256" key="8">
    <source>
        <dbReference type="ARBA" id="ARBA00022837"/>
    </source>
</evidence>
<feature type="binding site" evidence="15">
    <location>
        <position position="190"/>
    </location>
    <ligand>
        <name>Mg(2+)</name>
        <dbReference type="ChEBI" id="CHEBI:18420"/>
    </ligand>
</feature>
<dbReference type="Pfam" id="PF01557">
    <property type="entry name" value="FAA_hydrolase"/>
    <property type="match status" value="1"/>
</dbReference>
<dbReference type="Gene3D" id="3.90.850.10">
    <property type="entry name" value="Fumarylacetoacetase-like, C-terminal domain"/>
    <property type="match status" value="1"/>
</dbReference>
<feature type="domain" description="Fumarylacetoacetase-like C-terminal" evidence="17">
    <location>
        <begin position="57"/>
        <end position="327"/>
    </location>
</feature>
<evidence type="ECO:0000256" key="6">
    <source>
        <dbReference type="ARBA" id="ARBA00022723"/>
    </source>
</evidence>
<dbReference type="Pfam" id="PF09298">
    <property type="entry name" value="FAA_hydrolase_N"/>
    <property type="match status" value="1"/>
</dbReference>
<proteinExistence type="inferred from homology"/>
<dbReference type="UniPathway" id="UPA00139">
    <property type="reaction ID" value="UER00341"/>
</dbReference>
<feature type="binding site" evidence="15">
    <location>
        <position position="166"/>
    </location>
    <ligand>
        <name>Mg(2+)</name>
        <dbReference type="ChEBI" id="CHEBI:18420"/>
    </ligand>
</feature>
<dbReference type="PANTHER" id="PTHR43069">
    <property type="entry name" value="FUMARYLACETOACETASE"/>
    <property type="match status" value="1"/>
</dbReference>
<dbReference type="SUPFAM" id="SSF56529">
    <property type="entry name" value="FAH"/>
    <property type="match status" value="1"/>
</dbReference>
<dbReference type="FunFam" id="3.90.850.10:FF:000004">
    <property type="entry name" value="Fumarylacetoacetase"/>
    <property type="match status" value="1"/>
</dbReference>
<feature type="binding site" evidence="14">
    <location>
        <position position="177"/>
    </location>
    <ligand>
        <name>substrate</name>
    </ligand>
</feature>
<dbReference type="GO" id="GO:0004334">
    <property type="term" value="F:fumarylacetoacetase activity"/>
    <property type="evidence" value="ECO:0007669"/>
    <property type="project" value="UniProtKB-UniRule"/>
</dbReference>
<evidence type="ECO:0000259" key="18">
    <source>
        <dbReference type="Pfam" id="PF09298"/>
    </source>
</evidence>
<dbReference type="GO" id="GO:0006559">
    <property type="term" value="P:L-phenylalanine catabolic process"/>
    <property type="evidence" value="ECO:0007669"/>
    <property type="project" value="UniProtKB-UniRule"/>
</dbReference>
<dbReference type="GO" id="GO:1902000">
    <property type="term" value="P:homogentisate catabolic process"/>
    <property type="evidence" value="ECO:0007669"/>
    <property type="project" value="TreeGrafter"/>
</dbReference>
<evidence type="ECO:0000256" key="2">
    <source>
        <dbReference type="ARBA" id="ARBA00004782"/>
    </source>
</evidence>
<evidence type="ECO:0000256" key="10">
    <source>
        <dbReference type="ARBA" id="ARBA00022878"/>
    </source>
</evidence>
<evidence type="ECO:0000256" key="15">
    <source>
        <dbReference type="PIRSR" id="PIRSR605959-3"/>
    </source>
</evidence>
<feature type="binding site" evidence="14">
    <location>
        <position position="173"/>
    </location>
    <ligand>
        <name>substrate</name>
    </ligand>
</feature>
<keyword evidence="11 16" id="KW-0585">Phenylalanine catabolism</keyword>
<feature type="binding site" evidence="15">
    <location>
        <position position="59"/>
    </location>
    <ligand>
        <name>Ca(2+)</name>
        <dbReference type="ChEBI" id="CHEBI:29108"/>
    </ligand>
</feature>
<keyword evidence="9 15" id="KW-0460">Magnesium</keyword>
<comment type="similarity">
    <text evidence="3 16">Belongs to the FAH family.</text>
</comment>
<feature type="binding site" evidence="14">
    <location>
        <position position="285"/>
    </location>
    <ligand>
        <name>substrate</name>
    </ligand>
</feature>
<feature type="domain" description="Fumarylacetoacetase N-terminal" evidence="18">
    <location>
        <begin position="1"/>
        <end position="51"/>
    </location>
</feature>
<dbReference type="InterPro" id="IPR005959">
    <property type="entry name" value="Fumarylacetoacetase"/>
</dbReference>
<evidence type="ECO:0000256" key="12">
    <source>
        <dbReference type="ARBA" id="ARBA00031740"/>
    </source>
</evidence>
<feature type="binding site" evidence="15">
    <location>
        <position position="186"/>
    </location>
    <ligand>
        <name>Mg(2+)</name>
        <dbReference type="ChEBI" id="CHEBI:18420"/>
    </ligand>
</feature>
<keyword evidence="8 15" id="KW-0106">Calcium</keyword>
<evidence type="ECO:0000256" key="9">
    <source>
        <dbReference type="ARBA" id="ARBA00022842"/>
    </source>
</evidence>
<feature type="binding site" evidence="15">
    <location>
        <position position="134"/>
    </location>
    <ligand>
        <name>Ca(2+)</name>
        <dbReference type="ChEBI" id="CHEBI:29108"/>
    </ligand>
</feature>
<protein>
    <recommendedName>
        <fullName evidence="5 16">Fumarylacetoacetase</fullName>
        <ecNumber evidence="4 16">3.7.1.2</ecNumber>
    </recommendedName>
    <alternativeName>
        <fullName evidence="12 16">Fumarylacetoacetate hydrolase</fullName>
    </alternativeName>
</protein>
<feature type="binding site" evidence="15">
    <location>
        <position position="132"/>
    </location>
    <ligand>
        <name>Ca(2+)</name>
        <dbReference type="ChEBI" id="CHEBI:29108"/>
    </ligand>
</feature>
<evidence type="ECO:0000313" key="19">
    <source>
        <dbReference type="EMBL" id="OAJ38209.1"/>
    </source>
</evidence>
<keyword evidence="10 16" id="KW-0828">Tyrosine catabolism</keyword>
<dbReference type="VEuPathDB" id="FungiDB:BDEG_22163"/>